<keyword evidence="2" id="KW-1185">Reference proteome</keyword>
<proteinExistence type="predicted"/>
<evidence type="ECO:0000313" key="1">
    <source>
        <dbReference type="EMBL" id="CAI5784537.1"/>
    </source>
</evidence>
<evidence type="ECO:0000313" key="2">
    <source>
        <dbReference type="Proteomes" id="UP001178461"/>
    </source>
</evidence>
<dbReference type="Proteomes" id="UP001178461">
    <property type="component" value="Chromosome 9"/>
</dbReference>
<dbReference type="AlphaFoldDB" id="A0AA35PH60"/>
<reference evidence="1" key="1">
    <citation type="submission" date="2022-12" db="EMBL/GenBank/DDBJ databases">
        <authorList>
            <person name="Alioto T."/>
            <person name="Alioto T."/>
            <person name="Gomez Garrido J."/>
        </authorList>
    </citation>
    <scope>NUCLEOTIDE SEQUENCE</scope>
</reference>
<dbReference type="EMBL" id="OX395134">
    <property type="protein sequence ID" value="CAI5784537.1"/>
    <property type="molecule type" value="Genomic_DNA"/>
</dbReference>
<name>A0AA35PH60_9SAUR</name>
<gene>
    <name evidence="1" type="ORF">PODLI_1B019345</name>
</gene>
<sequence>MPSLPFYYSSPAISKGATATCLHWIHTPFTGIANAQDPSHALGWVGGCMSVGWERLGNILYPIYFSPFPPHFNVDIKVMERSDLPLLSFLETAFAMNEHKSKFAR</sequence>
<protein>
    <submittedName>
        <fullName evidence="1">Uncharacterized protein</fullName>
    </submittedName>
</protein>
<accession>A0AA35PH60</accession>
<organism evidence="1 2">
    <name type="scientific">Podarcis lilfordi</name>
    <name type="common">Lilford's wall lizard</name>
    <dbReference type="NCBI Taxonomy" id="74358"/>
    <lineage>
        <taxon>Eukaryota</taxon>
        <taxon>Metazoa</taxon>
        <taxon>Chordata</taxon>
        <taxon>Craniata</taxon>
        <taxon>Vertebrata</taxon>
        <taxon>Euteleostomi</taxon>
        <taxon>Lepidosauria</taxon>
        <taxon>Squamata</taxon>
        <taxon>Bifurcata</taxon>
        <taxon>Unidentata</taxon>
        <taxon>Episquamata</taxon>
        <taxon>Laterata</taxon>
        <taxon>Lacertibaenia</taxon>
        <taxon>Lacertidae</taxon>
        <taxon>Podarcis</taxon>
    </lineage>
</organism>